<dbReference type="Pfam" id="PF16407">
    <property type="entry name" value="PKD_2"/>
    <property type="match status" value="1"/>
</dbReference>
<organism evidence="1 2">
    <name type="scientific">Chitinophaga arvensicola</name>
    <dbReference type="NCBI Taxonomy" id="29529"/>
    <lineage>
        <taxon>Bacteria</taxon>
        <taxon>Pseudomonadati</taxon>
        <taxon>Bacteroidota</taxon>
        <taxon>Chitinophagia</taxon>
        <taxon>Chitinophagales</taxon>
        <taxon>Chitinophagaceae</taxon>
        <taxon>Chitinophaga</taxon>
    </lineage>
</organism>
<dbReference type="InterPro" id="IPR011047">
    <property type="entry name" value="Quinoprotein_ADH-like_sf"/>
</dbReference>
<proteinExistence type="predicted"/>
<dbReference type="RefSeq" id="WP_089889444.1">
    <property type="nucleotide sequence ID" value="NZ_FOJG01000001.1"/>
</dbReference>
<dbReference type="SUPFAM" id="SSF50978">
    <property type="entry name" value="WD40 repeat-like"/>
    <property type="match status" value="1"/>
</dbReference>
<keyword evidence="2" id="KW-1185">Reference proteome</keyword>
<accession>A0A1I0NLB0</accession>
<sequence length="500" mass="55608">MKLNRNYIWLLSGALFLNGCIKDKGNYDLLTGNKVDVKYANPSVVLYVGDTLRLDPVRTFSNPADTADFDHKWYANGKFYSDKPRLELAATETAGYTFAYYMTDRKSGITYSPAVYLTVSISSRYIQNWGILYQDANGNTELAHVNPDANGTTYTNYTGLYQKANGVPAGTQPVKMRYYNMRGTPCLFVIQKGAPGALDLSAADMKKKLVVSQSFTQGNAPADFEAVDMAFYNTADMVVTKSGDVYGRFFNGAAVFTIPWMSTPMSVARGCKITDIWDSWYKTTLIAFMYDRLNKRVLQSNLAGYTPNGGVTIDSLPLPVTPYPADYTSLHNLGDWEYIWGGTFHDSYGFANGALLIRNPADGQVYYEDFAYKNGMGQPNILTPGKRILFPGSSLINSKTRYAPIKNRDYLFYSGGADNKQLYYFDALSGTQKTYITLPSPITSVTAHDNLPQMAVGLEDGTFLLYDVSNEVMLSGQPKELYRLSGLGKVVDIVFKSYSY</sequence>
<dbReference type="AlphaFoldDB" id="A0A1I0NLB0"/>
<evidence type="ECO:0000313" key="2">
    <source>
        <dbReference type="Proteomes" id="UP000199310"/>
    </source>
</evidence>
<dbReference type="InterPro" id="IPR032183">
    <property type="entry name" value="PKD-like"/>
</dbReference>
<dbReference type="Proteomes" id="UP000199310">
    <property type="component" value="Unassembled WGS sequence"/>
</dbReference>
<reference evidence="2" key="1">
    <citation type="submission" date="2016-10" db="EMBL/GenBank/DDBJ databases">
        <authorList>
            <person name="Varghese N."/>
            <person name="Submissions S."/>
        </authorList>
    </citation>
    <scope>NUCLEOTIDE SEQUENCE [LARGE SCALE GENOMIC DNA]</scope>
    <source>
        <strain evidence="2">DSM 3695</strain>
    </source>
</reference>
<dbReference type="STRING" id="29529.SAMN04488122_0236"/>
<evidence type="ECO:0000313" key="1">
    <source>
        <dbReference type="EMBL" id="SEW02018.1"/>
    </source>
</evidence>
<name>A0A1I0NLB0_9BACT</name>
<gene>
    <name evidence="1" type="ORF">SAMN04488122_0236</name>
</gene>
<dbReference type="EMBL" id="FOJG01000001">
    <property type="protein sequence ID" value="SEW02018.1"/>
    <property type="molecule type" value="Genomic_DNA"/>
</dbReference>
<protein>
    <submittedName>
        <fullName evidence="1">PKD-like family protein</fullName>
    </submittedName>
</protein>
<dbReference type="SUPFAM" id="SSF50998">
    <property type="entry name" value="Quinoprotein alcohol dehydrogenase-like"/>
    <property type="match status" value="1"/>
</dbReference>
<dbReference type="OrthoDB" id="1002465at2"/>
<dbReference type="InterPro" id="IPR036322">
    <property type="entry name" value="WD40_repeat_dom_sf"/>
</dbReference>